<feature type="non-terminal residue" evidence="2">
    <location>
        <position position="204"/>
    </location>
</feature>
<dbReference type="AlphaFoldDB" id="A0A5D2A183"/>
<evidence type="ECO:0000313" key="3">
    <source>
        <dbReference type="Proteomes" id="UP000323506"/>
    </source>
</evidence>
<feature type="domain" description="Retrovirus-related Pol polyprotein from transposon TNT 1-94-like beta-barrel" evidence="1">
    <location>
        <begin position="151"/>
        <end position="202"/>
    </location>
</feature>
<dbReference type="InterPro" id="IPR054722">
    <property type="entry name" value="PolX-like_BBD"/>
</dbReference>
<name>A0A5D2A183_GOSDA</name>
<reference evidence="2 3" key="1">
    <citation type="submission" date="2019-06" db="EMBL/GenBank/DDBJ databases">
        <title>WGS assembly of Gossypium darwinii.</title>
        <authorList>
            <person name="Chen Z.J."/>
            <person name="Sreedasyam A."/>
            <person name="Ando A."/>
            <person name="Song Q."/>
            <person name="De L."/>
            <person name="Hulse-Kemp A."/>
            <person name="Ding M."/>
            <person name="Ye W."/>
            <person name="Kirkbride R."/>
            <person name="Jenkins J."/>
            <person name="Plott C."/>
            <person name="Lovell J."/>
            <person name="Lin Y.-M."/>
            <person name="Vaughn R."/>
            <person name="Liu B."/>
            <person name="Li W."/>
            <person name="Simpson S."/>
            <person name="Scheffler B."/>
            <person name="Saski C."/>
            <person name="Grover C."/>
            <person name="Hu G."/>
            <person name="Conover J."/>
            <person name="Carlson J."/>
            <person name="Shu S."/>
            <person name="Boston L."/>
            <person name="Williams M."/>
            <person name="Peterson D."/>
            <person name="Mcgee K."/>
            <person name="Jones D."/>
            <person name="Wendel J."/>
            <person name="Stelly D."/>
            <person name="Grimwood J."/>
            <person name="Schmutz J."/>
        </authorList>
    </citation>
    <scope>NUCLEOTIDE SEQUENCE [LARGE SCALE GENOMIC DNA]</scope>
    <source>
        <strain evidence="2">1808015.09</strain>
    </source>
</reference>
<dbReference type="Proteomes" id="UP000323506">
    <property type="component" value="Chromosome D13"/>
</dbReference>
<organism evidence="2 3">
    <name type="scientific">Gossypium darwinii</name>
    <name type="common">Darwin's cotton</name>
    <name type="synonym">Gossypium barbadense var. darwinii</name>
    <dbReference type="NCBI Taxonomy" id="34276"/>
    <lineage>
        <taxon>Eukaryota</taxon>
        <taxon>Viridiplantae</taxon>
        <taxon>Streptophyta</taxon>
        <taxon>Embryophyta</taxon>
        <taxon>Tracheophyta</taxon>
        <taxon>Spermatophyta</taxon>
        <taxon>Magnoliopsida</taxon>
        <taxon>eudicotyledons</taxon>
        <taxon>Gunneridae</taxon>
        <taxon>Pentapetalae</taxon>
        <taxon>rosids</taxon>
        <taxon>malvids</taxon>
        <taxon>Malvales</taxon>
        <taxon>Malvaceae</taxon>
        <taxon>Malvoideae</taxon>
        <taxon>Gossypium</taxon>
    </lineage>
</organism>
<keyword evidence="3" id="KW-1185">Reference proteome</keyword>
<gene>
    <name evidence="2" type="ORF">ES288_D13G131000v1</name>
</gene>
<dbReference type="Pfam" id="PF22936">
    <property type="entry name" value="Pol_BBD"/>
    <property type="match status" value="1"/>
</dbReference>
<sequence>MASINTIYSNVQVPVFEGENNDFWAVKMETLFASLNVLDFVKKERIEEELKNKITNVGVLKMIQRGVSNVIFPRIMRTKKSKEAMVEDEIHVDEVETTTMLDEAMMVDPINGAEFVKKIVMKRKIVGIETSHETIIAKKFKHASEERKNVWYLNNNCNTHITKVKEAFLDLDSTFFSEVKLDNGEYVEVQCKENIGVKTRQGRK</sequence>
<evidence type="ECO:0000313" key="2">
    <source>
        <dbReference type="EMBL" id="TYG37302.1"/>
    </source>
</evidence>
<proteinExistence type="predicted"/>
<evidence type="ECO:0000259" key="1">
    <source>
        <dbReference type="Pfam" id="PF22936"/>
    </source>
</evidence>
<dbReference type="EMBL" id="CM017713">
    <property type="protein sequence ID" value="TYG37302.1"/>
    <property type="molecule type" value="Genomic_DNA"/>
</dbReference>
<accession>A0A5D2A183</accession>
<protein>
    <recommendedName>
        <fullName evidence="1">Retrovirus-related Pol polyprotein from transposon TNT 1-94-like beta-barrel domain-containing protein</fullName>
    </recommendedName>
</protein>